<dbReference type="Proteomes" id="UP000824229">
    <property type="component" value="Unassembled WGS sequence"/>
</dbReference>
<reference evidence="9" key="1">
    <citation type="journal article" date="2021" name="PeerJ">
        <title>Extensive microbial diversity within the chicken gut microbiome revealed by metagenomics and culture.</title>
        <authorList>
            <person name="Gilroy R."/>
            <person name="Ravi A."/>
            <person name="Getino M."/>
            <person name="Pursley I."/>
            <person name="Horton D.L."/>
            <person name="Alikhan N.F."/>
            <person name="Baker D."/>
            <person name="Gharbi K."/>
            <person name="Hall N."/>
            <person name="Watson M."/>
            <person name="Adriaenssens E.M."/>
            <person name="Foster-Nyarko E."/>
            <person name="Jarju S."/>
            <person name="Secka A."/>
            <person name="Antonio M."/>
            <person name="Oren A."/>
            <person name="Chaudhuri R.R."/>
            <person name="La Ragione R."/>
            <person name="Hildebrand F."/>
            <person name="Pallen M.J."/>
        </authorList>
    </citation>
    <scope>NUCLEOTIDE SEQUENCE</scope>
    <source>
        <strain evidence="9">B5-657</strain>
    </source>
</reference>
<keyword evidence="3" id="KW-1003">Cell membrane</keyword>
<feature type="domain" description="ABC transmembrane type-1" evidence="8">
    <location>
        <begin position="85"/>
        <end position="299"/>
    </location>
</feature>
<keyword evidence="4 7" id="KW-0812">Transmembrane</keyword>
<dbReference type="PANTHER" id="PTHR30193:SF44">
    <property type="entry name" value="LACTOSE TRANSPORT SYSTEM PERMEASE PROTEIN LACF"/>
    <property type="match status" value="1"/>
</dbReference>
<evidence type="ECO:0000256" key="4">
    <source>
        <dbReference type="ARBA" id="ARBA00022692"/>
    </source>
</evidence>
<reference evidence="9" key="2">
    <citation type="submission" date="2021-04" db="EMBL/GenBank/DDBJ databases">
        <authorList>
            <person name="Gilroy R."/>
        </authorList>
    </citation>
    <scope>NUCLEOTIDE SEQUENCE</scope>
    <source>
        <strain evidence="9">B5-657</strain>
    </source>
</reference>
<dbReference type="Pfam" id="PF00528">
    <property type="entry name" value="BPD_transp_1"/>
    <property type="match status" value="1"/>
</dbReference>
<feature type="transmembrane region" description="Helical" evidence="7">
    <location>
        <begin position="27"/>
        <end position="54"/>
    </location>
</feature>
<evidence type="ECO:0000256" key="3">
    <source>
        <dbReference type="ARBA" id="ARBA00022475"/>
    </source>
</evidence>
<evidence type="ECO:0000259" key="8">
    <source>
        <dbReference type="PROSITE" id="PS50928"/>
    </source>
</evidence>
<evidence type="ECO:0000256" key="5">
    <source>
        <dbReference type="ARBA" id="ARBA00022989"/>
    </source>
</evidence>
<dbReference type="Gene3D" id="1.10.3720.10">
    <property type="entry name" value="MetI-like"/>
    <property type="match status" value="1"/>
</dbReference>
<accession>A0A9E2KBL7</accession>
<feature type="transmembrane region" description="Helical" evidence="7">
    <location>
        <begin position="220"/>
        <end position="240"/>
    </location>
</feature>
<sequence length="312" mass="35499">MILKKAKKEPVLKSTLPLSTRIYQNRWFYIMFLPVFICILIFSYFPMVGILYAFTEYTPFTREPKFIGLENFRVLFESKQFWRAFVNTLQISFTNLVLSITFSVGLALLIDEIKNVRFKKVTQTIIYIPHFISWVVVASIFTMFLSPKNGILNEVIQLFGGEPIYFLTSETWWRPVFYAINRWKETGWGTIIFIAALAGVDMEQHEAAIIDGANRIQRVLFITLPSIAGTILVVFILNLAKILNLFDSVWVLQNAMITNISDVIGTYVYRLGITGAEYGLSTAAGLFKSIVSVILVTIANKVSKKINGEGIL</sequence>
<evidence type="ECO:0000256" key="1">
    <source>
        <dbReference type="ARBA" id="ARBA00004651"/>
    </source>
</evidence>
<dbReference type="PROSITE" id="PS50928">
    <property type="entry name" value="ABC_TM1"/>
    <property type="match status" value="1"/>
</dbReference>
<dbReference type="SUPFAM" id="SSF161098">
    <property type="entry name" value="MetI-like"/>
    <property type="match status" value="1"/>
</dbReference>
<keyword evidence="6 7" id="KW-0472">Membrane</keyword>
<comment type="caution">
    <text evidence="9">The sequence shown here is derived from an EMBL/GenBank/DDBJ whole genome shotgun (WGS) entry which is preliminary data.</text>
</comment>
<proteinExistence type="inferred from homology"/>
<feature type="transmembrane region" description="Helical" evidence="7">
    <location>
        <begin position="125"/>
        <end position="145"/>
    </location>
</feature>
<evidence type="ECO:0000313" key="10">
    <source>
        <dbReference type="Proteomes" id="UP000824229"/>
    </source>
</evidence>
<comment type="subcellular location">
    <subcellularLocation>
        <location evidence="1 7">Cell membrane</location>
        <topology evidence="1 7">Multi-pass membrane protein</topology>
    </subcellularLocation>
</comment>
<evidence type="ECO:0000256" key="7">
    <source>
        <dbReference type="RuleBase" id="RU363032"/>
    </source>
</evidence>
<comment type="similarity">
    <text evidence="7">Belongs to the binding-protein-dependent transport system permease family.</text>
</comment>
<dbReference type="GO" id="GO:0055085">
    <property type="term" value="P:transmembrane transport"/>
    <property type="evidence" value="ECO:0007669"/>
    <property type="project" value="InterPro"/>
</dbReference>
<dbReference type="PANTHER" id="PTHR30193">
    <property type="entry name" value="ABC TRANSPORTER PERMEASE PROTEIN"/>
    <property type="match status" value="1"/>
</dbReference>
<gene>
    <name evidence="9" type="ORF">H9872_02610</name>
</gene>
<keyword evidence="5 7" id="KW-1133">Transmembrane helix</keyword>
<name>A0A9E2KBL7_9FIRM</name>
<dbReference type="AlphaFoldDB" id="A0A9E2KBL7"/>
<dbReference type="CDD" id="cd06261">
    <property type="entry name" value="TM_PBP2"/>
    <property type="match status" value="1"/>
</dbReference>
<evidence type="ECO:0000256" key="6">
    <source>
        <dbReference type="ARBA" id="ARBA00023136"/>
    </source>
</evidence>
<feature type="transmembrane region" description="Helical" evidence="7">
    <location>
        <begin position="183"/>
        <end position="200"/>
    </location>
</feature>
<feature type="transmembrane region" description="Helical" evidence="7">
    <location>
        <begin position="91"/>
        <end position="113"/>
    </location>
</feature>
<dbReference type="InterPro" id="IPR051393">
    <property type="entry name" value="ABC_transporter_permease"/>
</dbReference>
<dbReference type="GO" id="GO:0005886">
    <property type="term" value="C:plasma membrane"/>
    <property type="evidence" value="ECO:0007669"/>
    <property type="project" value="UniProtKB-SubCell"/>
</dbReference>
<evidence type="ECO:0000313" key="9">
    <source>
        <dbReference type="EMBL" id="MBU3803638.1"/>
    </source>
</evidence>
<dbReference type="EMBL" id="JAHLFQ010000051">
    <property type="protein sequence ID" value="MBU3803638.1"/>
    <property type="molecule type" value="Genomic_DNA"/>
</dbReference>
<organism evidence="9 10">
    <name type="scientific">Candidatus Cellulosilyticum pullistercoris</name>
    <dbReference type="NCBI Taxonomy" id="2838521"/>
    <lineage>
        <taxon>Bacteria</taxon>
        <taxon>Bacillati</taxon>
        <taxon>Bacillota</taxon>
        <taxon>Clostridia</taxon>
        <taxon>Lachnospirales</taxon>
        <taxon>Cellulosilyticaceae</taxon>
        <taxon>Cellulosilyticum</taxon>
    </lineage>
</organism>
<keyword evidence="2 7" id="KW-0813">Transport</keyword>
<dbReference type="InterPro" id="IPR000515">
    <property type="entry name" value="MetI-like"/>
</dbReference>
<protein>
    <submittedName>
        <fullName evidence="9">ABC transporter permease subunit</fullName>
    </submittedName>
</protein>
<feature type="transmembrane region" description="Helical" evidence="7">
    <location>
        <begin position="278"/>
        <end position="299"/>
    </location>
</feature>
<dbReference type="InterPro" id="IPR035906">
    <property type="entry name" value="MetI-like_sf"/>
</dbReference>
<evidence type="ECO:0000256" key="2">
    <source>
        <dbReference type="ARBA" id="ARBA00022448"/>
    </source>
</evidence>